<evidence type="ECO:0000313" key="2">
    <source>
        <dbReference type="Proteomes" id="UP001057452"/>
    </source>
</evidence>
<feature type="non-terminal residue" evidence="1">
    <location>
        <position position="1"/>
    </location>
</feature>
<proteinExistence type="predicted"/>
<accession>A0ACB9WR28</accession>
<name>A0ACB9WR28_CHAAC</name>
<sequence>GNQCVFVSFDSRPADHTDVSPASSVAFGTLRPGISPWVAPEMYRMRISAAVRMHLRVLGKESRQVTGQPLSVHGGAIACFRLLDGG</sequence>
<gene>
    <name evidence="1" type="ORF">KUCAC02_008631</name>
</gene>
<organism evidence="1 2">
    <name type="scientific">Chaenocephalus aceratus</name>
    <name type="common">Blackfin icefish</name>
    <name type="synonym">Chaenichthys aceratus</name>
    <dbReference type="NCBI Taxonomy" id="36190"/>
    <lineage>
        <taxon>Eukaryota</taxon>
        <taxon>Metazoa</taxon>
        <taxon>Chordata</taxon>
        <taxon>Craniata</taxon>
        <taxon>Vertebrata</taxon>
        <taxon>Euteleostomi</taxon>
        <taxon>Actinopterygii</taxon>
        <taxon>Neopterygii</taxon>
        <taxon>Teleostei</taxon>
        <taxon>Neoteleostei</taxon>
        <taxon>Acanthomorphata</taxon>
        <taxon>Eupercaria</taxon>
        <taxon>Perciformes</taxon>
        <taxon>Notothenioidei</taxon>
        <taxon>Channichthyidae</taxon>
        <taxon>Chaenocephalus</taxon>
    </lineage>
</organism>
<dbReference type="Proteomes" id="UP001057452">
    <property type="component" value="Chromosome 12"/>
</dbReference>
<comment type="caution">
    <text evidence="1">The sequence shown here is derived from an EMBL/GenBank/DDBJ whole genome shotgun (WGS) entry which is preliminary data.</text>
</comment>
<evidence type="ECO:0000313" key="1">
    <source>
        <dbReference type="EMBL" id="KAI4816301.1"/>
    </source>
</evidence>
<feature type="non-terminal residue" evidence="1">
    <location>
        <position position="86"/>
    </location>
</feature>
<keyword evidence="2" id="KW-1185">Reference proteome</keyword>
<dbReference type="EMBL" id="CM043796">
    <property type="protein sequence ID" value="KAI4816301.1"/>
    <property type="molecule type" value="Genomic_DNA"/>
</dbReference>
<protein>
    <submittedName>
        <fullName evidence="1">Uncharacterized protein</fullName>
    </submittedName>
</protein>
<reference evidence="1" key="1">
    <citation type="submission" date="2022-05" db="EMBL/GenBank/DDBJ databases">
        <title>Chromosome-level genome of Chaenocephalus aceratus.</title>
        <authorList>
            <person name="Park H."/>
        </authorList>
    </citation>
    <scope>NUCLEOTIDE SEQUENCE</scope>
    <source>
        <strain evidence="1">KU_202001</strain>
    </source>
</reference>